<proteinExistence type="predicted"/>
<protein>
    <submittedName>
        <fullName evidence="1">Uncharacterized protein</fullName>
    </submittedName>
</protein>
<dbReference type="Proteomes" id="UP001057520">
    <property type="component" value="Chromosome"/>
</dbReference>
<keyword evidence="2" id="KW-1185">Reference proteome</keyword>
<reference evidence="1 2" key="1">
    <citation type="submission" date="2022-04" db="EMBL/GenBank/DDBJ databases">
        <title>Genome sequence of soybean root-associated Caulobacter segnis RL271.</title>
        <authorList>
            <person name="Longley R."/>
            <person name="Bonito G."/>
            <person name="Trigodet F."/>
            <person name="Crosson S."/>
            <person name="Fiebig A."/>
        </authorList>
    </citation>
    <scope>NUCLEOTIDE SEQUENCE [LARGE SCALE GENOMIC DNA]</scope>
    <source>
        <strain evidence="1 2">RL271</strain>
    </source>
</reference>
<sequence length="103" mass="11078">MSTWRLLQASVGGFDRNPHRTPMTQIFTQSDSLDAGQLRALQSLAERQPGQDANFVNIAAAQALTVLGLARRGGGGWEITPLGRNHLLRDVSRDDAEGVANAP</sequence>
<evidence type="ECO:0000313" key="2">
    <source>
        <dbReference type="Proteomes" id="UP001057520"/>
    </source>
</evidence>
<dbReference type="EMBL" id="CP096040">
    <property type="protein sequence ID" value="USQ96654.1"/>
    <property type="molecule type" value="Genomic_DNA"/>
</dbReference>
<evidence type="ECO:0000313" key="1">
    <source>
        <dbReference type="EMBL" id="USQ96654.1"/>
    </source>
</evidence>
<name>A0ABY4ZWC5_9CAUL</name>
<accession>A0ABY4ZWC5</accession>
<organism evidence="1 2">
    <name type="scientific">Caulobacter segnis</name>
    <dbReference type="NCBI Taxonomy" id="88688"/>
    <lineage>
        <taxon>Bacteria</taxon>
        <taxon>Pseudomonadati</taxon>
        <taxon>Pseudomonadota</taxon>
        <taxon>Alphaproteobacteria</taxon>
        <taxon>Caulobacterales</taxon>
        <taxon>Caulobacteraceae</taxon>
        <taxon>Caulobacter</taxon>
    </lineage>
</organism>
<gene>
    <name evidence="1" type="ORF">MZV50_03450</name>
</gene>